<proteinExistence type="predicted"/>
<keyword evidence="2 5" id="KW-0396">Initiation factor</keyword>
<dbReference type="Proteomes" id="UP000595437">
    <property type="component" value="Chromosome 9"/>
</dbReference>
<protein>
    <submittedName>
        <fullName evidence="5">Eukaryotic translation initiation factor 3 subunit C</fullName>
    </submittedName>
</protein>
<accession>A0A7T8GXM1</accession>
<keyword evidence="3" id="KW-0648">Protein biosynthesis</keyword>
<evidence type="ECO:0000256" key="2">
    <source>
        <dbReference type="ARBA" id="ARBA00022540"/>
    </source>
</evidence>
<dbReference type="GO" id="GO:0003723">
    <property type="term" value="F:RNA binding"/>
    <property type="evidence" value="ECO:0007669"/>
    <property type="project" value="InterPro"/>
</dbReference>
<sequence length="65" mass="7211">MFMSHLPDTVAHADPPTQILYNRTMVQLGLCGFRHAEIKDAHNALLDIQMGGRSKELLAQGLLPQ</sequence>
<dbReference type="PANTHER" id="PTHR13937">
    <property type="entry name" value="EUKARYOTIC TRANSLATION INITATION FACTOR 3, SUBUNIT 8 EIF3S8 -RELATED"/>
    <property type="match status" value="1"/>
</dbReference>
<reference evidence="6" key="1">
    <citation type="submission" date="2021-01" db="EMBL/GenBank/DDBJ databases">
        <title>Caligus Genome Assembly.</title>
        <authorList>
            <person name="Gallardo-Escarate C."/>
        </authorList>
    </citation>
    <scope>NUCLEOTIDE SEQUENCE [LARGE SCALE GENOMIC DNA]</scope>
</reference>
<dbReference type="Pfam" id="PF05470">
    <property type="entry name" value="eIF-3c_N"/>
    <property type="match status" value="1"/>
</dbReference>
<evidence type="ECO:0000313" key="6">
    <source>
        <dbReference type="Proteomes" id="UP000595437"/>
    </source>
</evidence>
<evidence type="ECO:0000313" key="5">
    <source>
        <dbReference type="EMBL" id="QQP39734.1"/>
    </source>
</evidence>
<dbReference type="InterPro" id="IPR008905">
    <property type="entry name" value="EIF3C_N_dom"/>
</dbReference>
<keyword evidence="6" id="KW-1185">Reference proteome</keyword>
<dbReference type="OrthoDB" id="29647at2759"/>
<dbReference type="InterPro" id="IPR027516">
    <property type="entry name" value="EIF3C"/>
</dbReference>
<dbReference type="EMBL" id="CP045898">
    <property type="protein sequence ID" value="QQP39734.1"/>
    <property type="molecule type" value="Genomic_DNA"/>
</dbReference>
<name>A0A7T8GXM1_CALRO</name>
<evidence type="ECO:0000259" key="4">
    <source>
        <dbReference type="Pfam" id="PF05470"/>
    </source>
</evidence>
<feature type="non-terminal residue" evidence="5">
    <location>
        <position position="65"/>
    </location>
</feature>
<gene>
    <name evidence="5" type="ORF">FKW44_013545</name>
</gene>
<feature type="domain" description="Eukaryotic translation initiation factor 3 subunit C N-terminal" evidence="4">
    <location>
        <begin position="1"/>
        <end position="64"/>
    </location>
</feature>
<dbReference type="GO" id="GO:0031369">
    <property type="term" value="F:translation initiation factor binding"/>
    <property type="evidence" value="ECO:0007669"/>
    <property type="project" value="InterPro"/>
</dbReference>
<keyword evidence="1" id="KW-0963">Cytoplasm</keyword>
<evidence type="ECO:0000256" key="3">
    <source>
        <dbReference type="ARBA" id="ARBA00022917"/>
    </source>
</evidence>
<dbReference type="PANTHER" id="PTHR13937:SF0">
    <property type="entry name" value="EUKARYOTIC TRANSLATION INITIATION FACTOR 3 SUBUNIT C-RELATED"/>
    <property type="match status" value="1"/>
</dbReference>
<dbReference type="AlphaFoldDB" id="A0A7T8GXM1"/>
<dbReference type="GO" id="GO:0003743">
    <property type="term" value="F:translation initiation factor activity"/>
    <property type="evidence" value="ECO:0007669"/>
    <property type="project" value="UniProtKB-KW"/>
</dbReference>
<dbReference type="GO" id="GO:0005852">
    <property type="term" value="C:eukaryotic translation initiation factor 3 complex"/>
    <property type="evidence" value="ECO:0007669"/>
    <property type="project" value="InterPro"/>
</dbReference>
<evidence type="ECO:0000256" key="1">
    <source>
        <dbReference type="ARBA" id="ARBA00022490"/>
    </source>
</evidence>
<organism evidence="5 6">
    <name type="scientific">Caligus rogercresseyi</name>
    <name type="common">Sea louse</name>
    <dbReference type="NCBI Taxonomy" id="217165"/>
    <lineage>
        <taxon>Eukaryota</taxon>
        <taxon>Metazoa</taxon>
        <taxon>Ecdysozoa</taxon>
        <taxon>Arthropoda</taxon>
        <taxon>Crustacea</taxon>
        <taxon>Multicrustacea</taxon>
        <taxon>Hexanauplia</taxon>
        <taxon>Copepoda</taxon>
        <taxon>Siphonostomatoida</taxon>
        <taxon>Caligidae</taxon>
        <taxon>Caligus</taxon>
    </lineage>
</organism>